<protein>
    <submittedName>
        <fullName evidence="2">3-methyladenine DNA glycosylase</fullName>
    </submittedName>
</protein>
<dbReference type="EMBL" id="CYZU01000049">
    <property type="protein sequence ID" value="CUP00707.1"/>
    <property type="molecule type" value="Genomic_DNA"/>
</dbReference>
<dbReference type="PANTHER" id="PTHR43792:SF1">
    <property type="entry name" value="N-ACETYLTRANSFERASE DOMAIN-CONTAINING PROTEIN"/>
    <property type="match status" value="1"/>
</dbReference>
<dbReference type="Pfam" id="PF13302">
    <property type="entry name" value="Acetyltransf_3"/>
    <property type="match status" value="1"/>
</dbReference>
<dbReference type="Gene3D" id="3.40.630.30">
    <property type="match status" value="1"/>
</dbReference>
<dbReference type="InterPro" id="IPR000182">
    <property type="entry name" value="GNAT_dom"/>
</dbReference>
<dbReference type="AlphaFoldDB" id="A0A174JSE3"/>
<name>A0A174JSE3_9FIRM</name>
<dbReference type="GO" id="GO:0016747">
    <property type="term" value="F:acyltransferase activity, transferring groups other than amino-acyl groups"/>
    <property type="evidence" value="ECO:0007669"/>
    <property type="project" value="InterPro"/>
</dbReference>
<feature type="domain" description="N-acetyltransferase" evidence="1">
    <location>
        <begin position="8"/>
        <end position="170"/>
    </location>
</feature>
<dbReference type="OrthoDB" id="9798081at2"/>
<evidence type="ECO:0000259" key="1">
    <source>
        <dbReference type="PROSITE" id="PS51186"/>
    </source>
</evidence>
<sequence length="187" mass="21852">MILETKRLYLRKMNQGDYDALCRILQDAEVMYAYEHAFSDKEVQDWLERQIRRYETYGFGLWAVILKANEEMIGQCGLTIQDAGGREVLEAGYLFQKAYWHKGYATEAAIACRDYAFEELHIEEVYSIIRDNNIPSQNVAIRNGMAVRGRFTKHYYGIDMPHLVYSVKREDQSIKVVGGEYHHESSF</sequence>
<gene>
    <name evidence="2" type="ORF">ERS852491_03991</name>
</gene>
<accession>A0A174JSE3</accession>
<evidence type="ECO:0000313" key="3">
    <source>
        <dbReference type="Proteomes" id="UP000095544"/>
    </source>
</evidence>
<organism evidence="2 3">
    <name type="scientific">Faecalicatena contorta</name>
    <dbReference type="NCBI Taxonomy" id="39482"/>
    <lineage>
        <taxon>Bacteria</taxon>
        <taxon>Bacillati</taxon>
        <taxon>Bacillota</taxon>
        <taxon>Clostridia</taxon>
        <taxon>Lachnospirales</taxon>
        <taxon>Lachnospiraceae</taxon>
        <taxon>Faecalicatena</taxon>
    </lineage>
</organism>
<dbReference type="RefSeq" id="WP_055154778.1">
    <property type="nucleotide sequence ID" value="NZ_CYZU01000049.1"/>
</dbReference>
<evidence type="ECO:0000313" key="2">
    <source>
        <dbReference type="EMBL" id="CUP00707.1"/>
    </source>
</evidence>
<dbReference type="STRING" id="39482.ERS852491_03991"/>
<dbReference type="SUPFAM" id="SSF55729">
    <property type="entry name" value="Acyl-CoA N-acyltransferases (Nat)"/>
    <property type="match status" value="1"/>
</dbReference>
<reference evidence="2 3" key="1">
    <citation type="submission" date="2015-09" db="EMBL/GenBank/DDBJ databases">
        <authorList>
            <consortium name="Pathogen Informatics"/>
        </authorList>
    </citation>
    <scope>NUCLEOTIDE SEQUENCE [LARGE SCALE GENOMIC DNA]</scope>
    <source>
        <strain evidence="2 3">2789STDY5834876</strain>
    </source>
</reference>
<dbReference type="PROSITE" id="PS51186">
    <property type="entry name" value="GNAT"/>
    <property type="match status" value="1"/>
</dbReference>
<dbReference type="InterPro" id="IPR016181">
    <property type="entry name" value="Acyl_CoA_acyltransferase"/>
</dbReference>
<dbReference type="Proteomes" id="UP000095544">
    <property type="component" value="Unassembled WGS sequence"/>
</dbReference>
<proteinExistence type="predicted"/>
<dbReference type="InterPro" id="IPR051531">
    <property type="entry name" value="N-acetyltransferase"/>
</dbReference>
<dbReference type="PANTHER" id="PTHR43792">
    <property type="entry name" value="GNAT FAMILY, PUTATIVE (AFU_ORTHOLOGUE AFUA_3G00765)-RELATED-RELATED"/>
    <property type="match status" value="1"/>
</dbReference>